<protein>
    <submittedName>
        <fullName evidence="4">Uncharacterized protein</fullName>
    </submittedName>
</protein>
<dbReference type="PANTHER" id="PTHR24188">
    <property type="entry name" value="ANKYRIN REPEAT PROTEIN"/>
    <property type="match status" value="1"/>
</dbReference>
<keyword evidence="1" id="KW-0677">Repeat</keyword>
<accession>A0A9P8I603</accession>
<dbReference type="PANTHER" id="PTHR24188:SF29">
    <property type="entry name" value="GH09064P"/>
    <property type="match status" value="1"/>
</dbReference>
<feature type="repeat" description="ANK" evidence="3">
    <location>
        <begin position="358"/>
        <end position="380"/>
    </location>
</feature>
<keyword evidence="5" id="KW-1185">Reference proteome</keyword>
<dbReference type="InterPro" id="IPR002110">
    <property type="entry name" value="Ankyrin_rpt"/>
</dbReference>
<comment type="caution">
    <text evidence="4">The sequence shown here is derived from an EMBL/GenBank/DDBJ whole genome shotgun (WGS) entry which is preliminary data.</text>
</comment>
<dbReference type="SMART" id="SM00248">
    <property type="entry name" value="ANK"/>
    <property type="match status" value="7"/>
</dbReference>
<feature type="repeat" description="ANK" evidence="3">
    <location>
        <begin position="291"/>
        <end position="323"/>
    </location>
</feature>
<dbReference type="PROSITE" id="PS50088">
    <property type="entry name" value="ANK_REPEAT"/>
    <property type="match status" value="5"/>
</dbReference>
<feature type="repeat" description="ANK" evidence="3">
    <location>
        <begin position="324"/>
        <end position="349"/>
    </location>
</feature>
<sequence>MAALESNSRELNSISDLAVGRLARLKIRTFYELEKLNNKLRPIAVVSRIDGRSPYAPKALKWSRQKQEKGVSFGMAWHLIGPQQGELECGEFSRQSSRPDGDPSPKTLGVCHLSLADSQPQHANLTSAWTFRVGCKRAPYASAESLRFEAWLWLKNFCNVTLIGSSLPALHVASRFRCEDIVEYLLKVCAVGVRDGEGYTAMHHAAEKGHFEVVKLLLDAGGVKVDRLSNLKCTLLWLAASNGHRQIVSLLIERGAMLKPRTDSAIVCRRDEAVVRLLVEKGADLESRTSSGQTPLSSAVEEGHETVVKLLLEKGADPESKTNSGQTPLLLAAEKGHKTAVKLLVEKGAVNSEPRTSSGQTPLLLAAGKGHEVIVELLVKGADLESKSSSGRTPLPRAAGHGDESVVELLAEKGTDLESTDVYGEALSWAARNGNESAAKLLRLKMQST</sequence>
<dbReference type="PROSITE" id="PS50297">
    <property type="entry name" value="ANK_REP_REGION"/>
    <property type="match status" value="5"/>
</dbReference>
<evidence type="ECO:0000313" key="4">
    <source>
        <dbReference type="EMBL" id="KAH0543887.1"/>
    </source>
</evidence>
<dbReference type="EMBL" id="JAGHQL010000025">
    <property type="protein sequence ID" value="KAH0543887.1"/>
    <property type="molecule type" value="Genomic_DNA"/>
</dbReference>
<dbReference type="SUPFAM" id="SSF48403">
    <property type="entry name" value="Ankyrin repeat"/>
    <property type="match status" value="1"/>
</dbReference>
<dbReference type="Gene3D" id="1.25.40.20">
    <property type="entry name" value="Ankyrin repeat-containing domain"/>
    <property type="match status" value="4"/>
</dbReference>
<keyword evidence="2 3" id="KW-0040">ANK repeat</keyword>
<reference evidence="4" key="1">
    <citation type="submission" date="2021-03" db="EMBL/GenBank/DDBJ databases">
        <title>Comparative genomics and phylogenomic investigation of the class Geoglossomycetes provide insights into ecological specialization and systematics.</title>
        <authorList>
            <person name="Melie T."/>
            <person name="Pirro S."/>
            <person name="Miller A.N."/>
            <person name="Quandt A."/>
        </authorList>
    </citation>
    <scope>NUCLEOTIDE SEQUENCE</scope>
    <source>
        <strain evidence="4">GBOQ0MN5Z8</strain>
    </source>
</reference>
<dbReference type="InterPro" id="IPR036770">
    <property type="entry name" value="Ankyrin_rpt-contain_sf"/>
</dbReference>
<name>A0A9P8I603_9PEZI</name>
<evidence type="ECO:0000256" key="2">
    <source>
        <dbReference type="ARBA" id="ARBA00023043"/>
    </source>
</evidence>
<dbReference type="OrthoDB" id="194358at2759"/>
<feature type="repeat" description="ANK" evidence="3">
    <location>
        <begin position="197"/>
        <end position="221"/>
    </location>
</feature>
<dbReference type="PRINTS" id="PR01415">
    <property type="entry name" value="ANKYRIN"/>
</dbReference>
<feature type="repeat" description="ANK" evidence="3">
    <location>
        <begin position="390"/>
        <end position="422"/>
    </location>
</feature>
<gene>
    <name evidence="4" type="ORF">FGG08_001788</name>
</gene>
<evidence type="ECO:0000256" key="1">
    <source>
        <dbReference type="ARBA" id="ARBA00022737"/>
    </source>
</evidence>
<dbReference type="Pfam" id="PF00023">
    <property type="entry name" value="Ank"/>
    <property type="match status" value="1"/>
</dbReference>
<evidence type="ECO:0000313" key="5">
    <source>
        <dbReference type="Proteomes" id="UP000698800"/>
    </source>
</evidence>
<evidence type="ECO:0000256" key="3">
    <source>
        <dbReference type="PROSITE-ProRule" id="PRU00023"/>
    </source>
</evidence>
<organism evidence="4 5">
    <name type="scientific">Glutinoglossum americanum</name>
    <dbReference type="NCBI Taxonomy" id="1670608"/>
    <lineage>
        <taxon>Eukaryota</taxon>
        <taxon>Fungi</taxon>
        <taxon>Dikarya</taxon>
        <taxon>Ascomycota</taxon>
        <taxon>Pezizomycotina</taxon>
        <taxon>Geoglossomycetes</taxon>
        <taxon>Geoglossales</taxon>
        <taxon>Geoglossaceae</taxon>
        <taxon>Glutinoglossum</taxon>
    </lineage>
</organism>
<dbReference type="Pfam" id="PF12796">
    <property type="entry name" value="Ank_2"/>
    <property type="match status" value="2"/>
</dbReference>
<dbReference type="AlphaFoldDB" id="A0A9P8I603"/>
<dbReference type="Proteomes" id="UP000698800">
    <property type="component" value="Unassembled WGS sequence"/>
</dbReference>
<proteinExistence type="predicted"/>